<dbReference type="EMBL" id="QJKJ01006779">
    <property type="protein sequence ID" value="RDX85512.1"/>
    <property type="molecule type" value="Genomic_DNA"/>
</dbReference>
<comment type="caution">
    <text evidence="1">The sequence shown here is derived from an EMBL/GenBank/DDBJ whole genome shotgun (WGS) entry which is preliminary data.</text>
</comment>
<accession>A0A371G4N3</accession>
<reference evidence="1" key="1">
    <citation type="submission" date="2018-05" db="EMBL/GenBank/DDBJ databases">
        <title>Draft genome of Mucuna pruriens seed.</title>
        <authorList>
            <person name="Nnadi N.E."/>
            <person name="Vos R."/>
            <person name="Hasami M.H."/>
            <person name="Devisetty U.K."/>
            <person name="Aguiy J.C."/>
        </authorList>
    </citation>
    <scope>NUCLEOTIDE SEQUENCE [LARGE SCALE GENOMIC DNA]</scope>
    <source>
        <strain evidence="1">JCA_2017</strain>
    </source>
</reference>
<gene>
    <name evidence="1" type="ORF">CR513_33300</name>
</gene>
<feature type="non-terminal residue" evidence="1">
    <location>
        <position position="1"/>
    </location>
</feature>
<organism evidence="1 2">
    <name type="scientific">Mucuna pruriens</name>
    <name type="common">Velvet bean</name>
    <name type="synonym">Dolichos pruriens</name>
    <dbReference type="NCBI Taxonomy" id="157652"/>
    <lineage>
        <taxon>Eukaryota</taxon>
        <taxon>Viridiplantae</taxon>
        <taxon>Streptophyta</taxon>
        <taxon>Embryophyta</taxon>
        <taxon>Tracheophyta</taxon>
        <taxon>Spermatophyta</taxon>
        <taxon>Magnoliopsida</taxon>
        <taxon>eudicotyledons</taxon>
        <taxon>Gunneridae</taxon>
        <taxon>Pentapetalae</taxon>
        <taxon>rosids</taxon>
        <taxon>fabids</taxon>
        <taxon>Fabales</taxon>
        <taxon>Fabaceae</taxon>
        <taxon>Papilionoideae</taxon>
        <taxon>50 kb inversion clade</taxon>
        <taxon>NPAAA clade</taxon>
        <taxon>indigoferoid/millettioid clade</taxon>
        <taxon>Phaseoleae</taxon>
        <taxon>Mucuna</taxon>
    </lineage>
</organism>
<sequence>MATNNIQFQQNILSQTILSPQANISAITLRSGKELPQQQTVNMHSEFPNFDDFTDYDCTCTGFIEFPICTKISSVSHEGARVVVIIDVNVTGVVEVVEVQPPLSSIVQPLQPLVIITNNLQIEQEERLL</sequence>
<protein>
    <submittedName>
        <fullName evidence="1">Uncharacterized protein</fullName>
    </submittedName>
</protein>
<keyword evidence="2" id="KW-1185">Reference proteome</keyword>
<dbReference type="Proteomes" id="UP000257109">
    <property type="component" value="Unassembled WGS sequence"/>
</dbReference>
<name>A0A371G4N3_MUCPR</name>
<evidence type="ECO:0000313" key="2">
    <source>
        <dbReference type="Proteomes" id="UP000257109"/>
    </source>
</evidence>
<proteinExistence type="predicted"/>
<evidence type="ECO:0000313" key="1">
    <source>
        <dbReference type="EMBL" id="RDX85512.1"/>
    </source>
</evidence>
<dbReference type="AlphaFoldDB" id="A0A371G4N3"/>